<dbReference type="NCBIfam" id="TIGR00254">
    <property type="entry name" value="GGDEF"/>
    <property type="match status" value="1"/>
</dbReference>
<dbReference type="Gene3D" id="3.30.70.270">
    <property type="match status" value="1"/>
</dbReference>
<dbReference type="InterPro" id="IPR052163">
    <property type="entry name" value="DGC-Regulatory_Protein"/>
</dbReference>
<comment type="caution">
    <text evidence="2">The sequence shown here is derived from an EMBL/GenBank/DDBJ whole genome shotgun (WGS) entry which is preliminary data.</text>
</comment>
<organism evidence="2 3">
    <name type="scientific">Selenomonas ruminantium</name>
    <dbReference type="NCBI Taxonomy" id="971"/>
    <lineage>
        <taxon>Bacteria</taxon>
        <taxon>Bacillati</taxon>
        <taxon>Bacillota</taxon>
        <taxon>Negativicutes</taxon>
        <taxon>Selenomonadales</taxon>
        <taxon>Selenomonadaceae</taxon>
        <taxon>Selenomonas</taxon>
    </lineage>
</organism>
<dbReference type="InterPro" id="IPR029787">
    <property type="entry name" value="Nucleotide_cyclase"/>
</dbReference>
<dbReference type="SMART" id="SM00267">
    <property type="entry name" value="GGDEF"/>
    <property type="match status" value="1"/>
</dbReference>
<dbReference type="PANTHER" id="PTHR46663:SF2">
    <property type="entry name" value="GGDEF DOMAIN-CONTAINING PROTEIN"/>
    <property type="match status" value="1"/>
</dbReference>
<proteinExistence type="predicted"/>
<dbReference type="InterPro" id="IPR000160">
    <property type="entry name" value="GGDEF_dom"/>
</dbReference>
<dbReference type="FunFam" id="3.30.70.270:FF:000001">
    <property type="entry name" value="Diguanylate cyclase domain protein"/>
    <property type="match status" value="1"/>
</dbReference>
<reference evidence="2" key="1">
    <citation type="submission" date="2019-04" db="EMBL/GenBank/DDBJ databases">
        <title>Evolution of Biomass-Degrading Anaerobic Consortia Revealed by Metagenomics.</title>
        <authorList>
            <person name="Peng X."/>
        </authorList>
    </citation>
    <scope>NUCLEOTIDE SEQUENCE</scope>
    <source>
        <strain evidence="2">SIG240</strain>
    </source>
</reference>
<dbReference type="PANTHER" id="PTHR46663">
    <property type="entry name" value="DIGUANYLATE CYCLASE DGCT-RELATED"/>
    <property type="match status" value="1"/>
</dbReference>
<dbReference type="EMBL" id="SVBY01000001">
    <property type="protein sequence ID" value="MBE6091581.1"/>
    <property type="molecule type" value="Genomic_DNA"/>
</dbReference>
<dbReference type="SUPFAM" id="SSF55073">
    <property type="entry name" value="Nucleotide cyclase"/>
    <property type="match status" value="1"/>
</dbReference>
<dbReference type="Pfam" id="PF00990">
    <property type="entry name" value="GGDEF"/>
    <property type="match status" value="1"/>
</dbReference>
<accession>A0A927ZQA2</accession>
<feature type="domain" description="GGDEF" evidence="1">
    <location>
        <begin position="180"/>
        <end position="313"/>
    </location>
</feature>
<dbReference type="InterPro" id="IPR043128">
    <property type="entry name" value="Rev_trsase/Diguanyl_cyclase"/>
</dbReference>
<evidence type="ECO:0000313" key="3">
    <source>
        <dbReference type="Proteomes" id="UP000761380"/>
    </source>
</evidence>
<dbReference type="CDD" id="cd01949">
    <property type="entry name" value="GGDEF"/>
    <property type="match status" value="1"/>
</dbReference>
<dbReference type="AlphaFoldDB" id="A0A927ZQA2"/>
<dbReference type="PROSITE" id="PS50887">
    <property type="entry name" value="GGDEF"/>
    <property type="match status" value="1"/>
</dbReference>
<gene>
    <name evidence="2" type="ORF">E7201_00150</name>
</gene>
<evidence type="ECO:0000259" key="1">
    <source>
        <dbReference type="PROSITE" id="PS50887"/>
    </source>
</evidence>
<dbReference type="Proteomes" id="UP000761380">
    <property type="component" value="Unassembled WGS sequence"/>
</dbReference>
<evidence type="ECO:0000313" key="2">
    <source>
        <dbReference type="EMBL" id="MBE6091581.1"/>
    </source>
</evidence>
<name>A0A927ZQA2_SELRU</name>
<protein>
    <submittedName>
        <fullName evidence="2">GGDEF domain-containing protein</fullName>
    </submittedName>
</protein>
<sequence length="371" mass="42381">MTQSSAVIPINFNPTVYEALESADNVIFFQWDLTADTFKLRDASNKHRYALPDHFNYASTQLTLGGLVHPDDAGMLEHYLHRLYHARRTPRKQYHSSARLRLRSSKKPLWLWSEVHLVTYYQGKRPMMAFGNIRNIQAEKLWQERISRRANTDALTGLLSRGTAQARIRAALRKISLETESASLLIVDADEFKAINDTFGHLFGDKVLREIGMAIDKNFRQNDIKGRIGGDEFVILLPGMSNTDILQRHCLGLCRRLTRVFHKEGKHHAFSISIGAAQYPAHGQSYEDLFARADEALYEAKRRGKGQYVLYQPDMSETADNHDIPLAASPMPANTPMQSESIADLQTRIQQMQNTITYLEKMMCTLLETRK</sequence>